<feature type="transmembrane region" description="Helical" evidence="7">
    <location>
        <begin position="384"/>
        <end position="401"/>
    </location>
</feature>
<keyword evidence="5 7" id="KW-0472">Membrane</keyword>
<evidence type="ECO:0000256" key="3">
    <source>
        <dbReference type="ARBA" id="ARBA00022692"/>
    </source>
</evidence>
<evidence type="ECO:0000256" key="4">
    <source>
        <dbReference type="ARBA" id="ARBA00022989"/>
    </source>
</evidence>
<feature type="transmembrane region" description="Helical" evidence="7">
    <location>
        <begin position="177"/>
        <end position="199"/>
    </location>
</feature>
<dbReference type="GO" id="GO:0015174">
    <property type="term" value="F:basic amino acid transmembrane transporter activity"/>
    <property type="evidence" value="ECO:0007669"/>
    <property type="project" value="TreeGrafter"/>
</dbReference>
<dbReference type="Pfam" id="PF07690">
    <property type="entry name" value="MFS_1"/>
    <property type="match status" value="1"/>
</dbReference>
<feature type="transmembrane region" description="Helical" evidence="7">
    <location>
        <begin position="34"/>
        <end position="50"/>
    </location>
</feature>
<accession>A0A8H6TFR8</accession>
<protein>
    <submittedName>
        <fullName evidence="9">Vacuolar amino acid permease</fullName>
    </submittedName>
</protein>
<name>A0A8H6TFR8_9AGAR</name>
<evidence type="ECO:0000256" key="5">
    <source>
        <dbReference type="ARBA" id="ARBA00023136"/>
    </source>
</evidence>
<evidence type="ECO:0000256" key="7">
    <source>
        <dbReference type="SAM" id="Phobius"/>
    </source>
</evidence>
<comment type="caution">
    <text evidence="9">The sequence shown here is derived from an EMBL/GenBank/DDBJ whole genome shotgun (WGS) entry which is preliminary data.</text>
</comment>
<dbReference type="InterPro" id="IPR011701">
    <property type="entry name" value="MFS"/>
</dbReference>
<dbReference type="RefSeq" id="XP_037224958.1">
    <property type="nucleotide sequence ID" value="XM_037357048.1"/>
</dbReference>
<dbReference type="GO" id="GO:0000329">
    <property type="term" value="C:fungal-type vacuole membrane"/>
    <property type="evidence" value="ECO:0007669"/>
    <property type="project" value="TreeGrafter"/>
</dbReference>
<dbReference type="AlphaFoldDB" id="A0A8H6TFR8"/>
<feature type="transmembrane region" description="Helical" evidence="7">
    <location>
        <begin position="317"/>
        <end position="339"/>
    </location>
</feature>
<keyword evidence="2" id="KW-0813">Transport</keyword>
<keyword evidence="4 7" id="KW-1133">Transmembrane helix</keyword>
<feature type="transmembrane region" description="Helical" evidence="7">
    <location>
        <begin position="119"/>
        <end position="138"/>
    </location>
</feature>
<dbReference type="InterPro" id="IPR036259">
    <property type="entry name" value="MFS_trans_sf"/>
</dbReference>
<feature type="transmembrane region" description="Helical" evidence="7">
    <location>
        <begin position="513"/>
        <end position="535"/>
    </location>
</feature>
<feature type="transmembrane region" description="Helical" evidence="7">
    <location>
        <begin position="359"/>
        <end position="377"/>
    </location>
</feature>
<organism evidence="9 10">
    <name type="scientific">Mycena indigotica</name>
    <dbReference type="NCBI Taxonomy" id="2126181"/>
    <lineage>
        <taxon>Eukaryota</taxon>
        <taxon>Fungi</taxon>
        <taxon>Dikarya</taxon>
        <taxon>Basidiomycota</taxon>
        <taxon>Agaricomycotina</taxon>
        <taxon>Agaricomycetes</taxon>
        <taxon>Agaricomycetidae</taxon>
        <taxon>Agaricales</taxon>
        <taxon>Marasmiineae</taxon>
        <taxon>Mycenaceae</taxon>
        <taxon>Mycena</taxon>
    </lineage>
</organism>
<dbReference type="PANTHER" id="PTHR23501">
    <property type="entry name" value="MAJOR FACILITATOR SUPERFAMILY"/>
    <property type="match status" value="1"/>
</dbReference>
<dbReference type="GeneID" id="59339564"/>
<evidence type="ECO:0000259" key="8">
    <source>
        <dbReference type="PROSITE" id="PS50850"/>
    </source>
</evidence>
<sequence>MSTERDPLIPKPTHFEDGAKQQVGPLEISPATRRWILAGMWMGTFLGALNRELIQHIPSHSILTLSFLVTLVPTMMPAIASDFQKFNQASWLGTASFLAFCTFTPLYGRLCNALGRRRAYQLAIGLTGAGTLGCGLAPNMGGMIVARFVVGMGVGGVFTASTVIVSDMYSLRERGLVQGLASVFNSLGLGLGGPIGGLITDLWGWRAAFLVQIPLFVASTLIAQLNIKYVTESETKSKGTKEILKRIDYFGSLSLLTFVGGLVLFLSSKYNESLPWLHPLVLIPLVIAAIFVVVFVVVELFVAVEPVMPISLLQQKIPVLVGASNFFANGCIFAVTYFFPLWFQVVKLQSASTAGLHLMPNSISLSLGSIFAGWMMHKTGRYKAINAIFGAFPFIGASFIASLREDSGWVQSWLSIVPFGFGNAVVLQTLLIALFAHLPPSQMAIGAGFGQLFRGLGMVGGVAISSAVFQGRLDVELHNRFPPGSDELIMNIRRSSEFMRQLAPDDLRLARDAYAISLKAVYVLAAVSTLLAYIVRLPIPDQDLDEAHKNKTGKAPVPQSGESEPLSTDVAVPENPSVRSAEERV</sequence>
<feature type="transmembrane region" description="Helical" evidence="7">
    <location>
        <begin position="413"/>
        <end position="436"/>
    </location>
</feature>
<feature type="transmembrane region" description="Helical" evidence="7">
    <location>
        <begin position="205"/>
        <end position="227"/>
    </location>
</feature>
<dbReference type="SUPFAM" id="SSF103473">
    <property type="entry name" value="MFS general substrate transporter"/>
    <property type="match status" value="1"/>
</dbReference>
<dbReference type="PROSITE" id="PS50850">
    <property type="entry name" value="MFS"/>
    <property type="match status" value="1"/>
</dbReference>
<dbReference type="GO" id="GO:0012505">
    <property type="term" value="C:endomembrane system"/>
    <property type="evidence" value="ECO:0007669"/>
    <property type="project" value="UniProtKB-SubCell"/>
</dbReference>
<keyword evidence="3 7" id="KW-0812">Transmembrane</keyword>
<gene>
    <name evidence="9" type="ORF">MIND_00007500</name>
</gene>
<dbReference type="EMBL" id="JACAZF010000001">
    <property type="protein sequence ID" value="KAF7314935.1"/>
    <property type="molecule type" value="Genomic_DNA"/>
</dbReference>
<feature type="transmembrane region" description="Helical" evidence="7">
    <location>
        <begin position="247"/>
        <end position="268"/>
    </location>
</feature>
<proteinExistence type="predicted"/>
<feature type="transmembrane region" description="Helical" evidence="7">
    <location>
        <begin position="144"/>
        <end position="165"/>
    </location>
</feature>
<dbReference type="Gene3D" id="1.20.1720.10">
    <property type="entry name" value="Multidrug resistance protein D"/>
    <property type="match status" value="1"/>
</dbReference>
<feature type="transmembrane region" description="Helical" evidence="7">
    <location>
        <begin position="280"/>
        <end position="305"/>
    </location>
</feature>
<comment type="subcellular location">
    <subcellularLocation>
        <location evidence="1">Endomembrane system</location>
        <topology evidence="1">Multi-pass membrane protein</topology>
    </subcellularLocation>
</comment>
<feature type="region of interest" description="Disordered" evidence="6">
    <location>
        <begin position="545"/>
        <end position="585"/>
    </location>
</feature>
<feature type="transmembrane region" description="Helical" evidence="7">
    <location>
        <begin position="86"/>
        <end position="107"/>
    </location>
</feature>
<dbReference type="GO" id="GO:0005886">
    <property type="term" value="C:plasma membrane"/>
    <property type="evidence" value="ECO:0007669"/>
    <property type="project" value="TreeGrafter"/>
</dbReference>
<dbReference type="Proteomes" id="UP000636479">
    <property type="component" value="Unassembled WGS sequence"/>
</dbReference>
<feature type="transmembrane region" description="Helical" evidence="7">
    <location>
        <begin position="448"/>
        <end position="469"/>
    </location>
</feature>
<dbReference type="Gene3D" id="1.20.1250.20">
    <property type="entry name" value="MFS general substrate transporter like domains"/>
    <property type="match status" value="1"/>
</dbReference>
<evidence type="ECO:0000256" key="6">
    <source>
        <dbReference type="SAM" id="MobiDB-lite"/>
    </source>
</evidence>
<evidence type="ECO:0000256" key="2">
    <source>
        <dbReference type="ARBA" id="ARBA00022448"/>
    </source>
</evidence>
<dbReference type="OrthoDB" id="3437016at2759"/>
<feature type="domain" description="Major facilitator superfamily (MFS) profile" evidence="8">
    <location>
        <begin position="36"/>
        <end position="543"/>
    </location>
</feature>
<dbReference type="PANTHER" id="PTHR23501:SF191">
    <property type="entry name" value="VACUOLAR BASIC AMINO ACID TRANSPORTER 4"/>
    <property type="match status" value="1"/>
</dbReference>
<evidence type="ECO:0000313" key="10">
    <source>
        <dbReference type="Proteomes" id="UP000636479"/>
    </source>
</evidence>
<reference evidence="9" key="1">
    <citation type="submission" date="2020-05" db="EMBL/GenBank/DDBJ databases">
        <title>Mycena genomes resolve the evolution of fungal bioluminescence.</title>
        <authorList>
            <person name="Tsai I.J."/>
        </authorList>
    </citation>
    <scope>NUCLEOTIDE SEQUENCE</scope>
    <source>
        <strain evidence="9">171206Taipei</strain>
    </source>
</reference>
<evidence type="ECO:0000256" key="1">
    <source>
        <dbReference type="ARBA" id="ARBA00004127"/>
    </source>
</evidence>
<keyword evidence="10" id="KW-1185">Reference proteome</keyword>
<evidence type="ECO:0000313" key="9">
    <source>
        <dbReference type="EMBL" id="KAF7314935.1"/>
    </source>
</evidence>
<feature type="transmembrane region" description="Helical" evidence="7">
    <location>
        <begin position="62"/>
        <end position="80"/>
    </location>
</feature>
<dbReference type="InterPro" id="IPR020846">
    <property type="entry name" value="MFS_dom"/>
</dbReference>